<dbReference type="RefSeq" id="WP_377817556.1">
    <property type="nucleotide sequence ID" value="NZ_JBHSLU010000069.1"/>
</dbReference>
<sequence length="42" mass="5067">MWISSELDDAINRYVRENRATSRRDVVTEALEARFMPERERP</sequence>
<name>A0ABW0P505_9HYPH</name>
<dbReference type="Proteomes" id="UP001596060">
    <property type="component" value="Unassembled WGS sequence"/>
</dbReference>
<evidence type="ECO:0000313" key="1">
    <source>
        <dbReference type="EMBL" id="MFC5507764.1"/>
    </source>
</evidence>
<gene>
    <name evidence="1" type="ORF">ACFPN9_21185</name>
</gene>
<dbReference type="EMBL" id="JBHSLU010000069">
    <property type="protein sequence ID" value="MFC5507764.1"/>
    <property type="molecule type" value="Genomic_DNA"/>
</dbReference>
<evidence type="ECO:0000313" key="2">
    <source>
        <dbReference type="Proteomes" id="UP001596060"/>
    </source>
</evidence>
<protein>
    <recommendedName>
        <fullName evidence="3">Ribbon-helix-helix protein CopG domain-containing protein</fullName>
    </recommendedName>
</protein>
<evidence type="ECO:0008006" key="3">
    <source>
        <dbReference type="Google" id="ProtNLM"/>
    </source>
</evidence>
<comment type="caution">
    <text evidence="1">The sequence shown here is derived from an EMBL/GenBank/DDBJ whole genome shotgun (WGS) entry which is preliminary data.</text>
</comment>
<reference evidence="2" key="1">
    <citation type="journal article" date="2019" name="Int. J. Syst. Evol. Microbiol.">
        <title>The Global Catalogue of Microorganisms (GCM) 10K type strain sequencing project: providing services to taxonomists for standard genome sequencing and annotation.</title>
        <authorList>
            <consortium name="The Broad Institute Genomics Platform"/>
            <consortium name="The Broad Institute Genome Sequencing Center for Infectious Disease"/>
            <person name="Wu L."/>
            <person name="Ma J."/>
        </authorList>
    </citation>
    <scope>NUCLEOTIDE SEQUENCE [LARGE SCALE GENOMIC DNA]</scope>
    <source>
        <strain evidence="2">CCUG 43117</strain>
    </source>
</reference>
<accession>A0ABW0P505</accession>
<organism evidence="1 2">
    <name type="scientific">Bosea massiliensis</name>
    <dbReference type="NCBI Taxonomy" id="151419"/>
    <lineage>
        <taxon>Bacteria</taxon>
        <taxon>Pseudomonadati</taxon>
        <taxon>Pseudomonadota</taxon>
        <taxon>Alphaproteobacteria</taxon>
        <taxon>Hyphomicrobiales</taxon>
        <taxon>Boseaceae</taxon>
        <taxon>Bosea</taxon>
    </lineage>
</organism>
<keyword evidence="2" id="KW-1185">Reference proteome</keyword>
<proteinExistence type="predicted"/>